<dbReference type="InterPro" id="IPR032675">
    <property type="entry name" value="LRR_dom_sf"/>
</dbReference>
<dbReference type="SUPFAM" id="SSF49373">
    <property type="entry name" value="Invasin/intimin cell-adhesion fragments"/>
    <property type="match status" value="2"/>
</dbReference>
<sequence length="877" mass="96304">MRKKRILAVLLSSAIVFSGMSGNVFAAEEIVQEDGFSDGEEITEDVTEESVEDVKESVPEIDQGSEDFVGFSDGESEDFVNEEEIEDETDPETQVFVDDKNTVTEDTDQSNIKWKIVDSNEDGMDDTLVISGNGDMENYNGAKYTPWFPYANNISSVIIENGVTSVGMCSFEDFKNLENVSFGNSIKLIGQSAFENCVNIKKVTIPDGVIKINGFAFEGCSSLEKIAIPDTITDIGMRAFYNCKKLTYVKMSKNLVNLGERAFYNCTGLKNIYLPLTLEKIGKRCFFRYISNTEEIYIDAIHYEGTLVDWKKINGFNDSDRWGSLTEEVHYVAHHITKPATCLKSGFEEYWSCNSCGGKAYTDEMCTQKLDSIPVIPALGHDLDSGIITLEPTCISEGVATYSCQREGCDYTETKSVPKSQNHVYNQPTYEWSKDNSQCTAKEVCSLCGNENTEVAKSKINIIEEATCSENGKAQYIVEFKNTDFKTKNKTDIIPMLEHNNIEVKYRKEATCDEEGYTGDTYCKDCGKYLSSGDIIDALGHKWNNGVIKTKATCTDSGEKIYTCFRCNNIKSEEIPALGHSWNGGIITKEATCTEDGERTYTCARCNDNKVEEIPATGHKIVIDKMVSATCTKPGKIEGSHCSVCEEVLVEQKTIPATGHSWSEWQVVREATVTNAGEKQRTCTKCGELEKQSIAKIIPASTPTPAPTKAPQPTVASQPTNTPAPTVAPTKPSTITVTKGKTTSVKSDSSWKNVKYSTSNKKVATVDKKGKVKAVAAGTVKITVKSGSQKAVYTIVVPGTTAIKGVKSSVSVKKGKSYTLKPKLSYTEKADKVTYKSSNKKIATVSKKGVIKGKKKGTATITIKSGKITKKCKVKVK</sequence>
<evidence type="ECO:0000259" key="3">
    <source>
        <dbReference type="SMART" id="SM00635"/>
    </source>
</evidence>
<name>A0ABX2HAK7_9FIRM</name>
<dbReference type="Pfam" id="PF02368">
    <property type="entry name" value="Big_2"/>
    <property type="match status" value="2"/>
</dbReference>
<dbReference type="InterPro" id="IPR003343">
    <property type="entry name" value="Big_2"/>
</dbReference>
<feature type="compositionally biased region" description="Low complexity" evidence="1">
    <location>
        <begin position="711"/>
        <end position="731"/>
    </location>
</feature>
<evidence type="ECO:0000313" key="4">
    <source>
        <dbReference type="EMBL" id="NSG86394.1"/>
    </source>
</evidence>
<feature type="domain" description="BIG2" evidence="3">
    <location>
        <begin position="724"/>
        <end position="795"/>
    </location>
</feature>
<feature type="domain" description="BIG2" evidence="3">
    <location>
        <begin position="799"/>
        <end position="875"/>
    </location>
</feature>
<gene>
    <name evidence="4" type="ORF">G5B17_13485</name>
</gene>
<dbReference type="EMBL" id="JAAITS010000039">
    <property type="protein sequence ID" value="NSG86394.1"/>
    <property type="molecule type" value="Genomic_DNA"/>
</dbReference>
<dbReference type="PANTHER" id="PTHR45661:SF3">
    <property type="entry name" value="IG-LIKE DOMAIN-CONTAINING PROTEIN"/>
    <property type="match status" value="1"/>
</dbReference>
<comment type="caution">
    <text evidence="4">The sequence shown here is derived from an EMBL/GenBank/DDBJ whole genome shotgun (WGS) entry which is preliminary data.</text>
</comment>
<dbReference type="Gene3D" id="3.80.10.10">
    <property type="entry name" value="Ribonuclease Inhibitor"/>
    <property type="match status" value="2"/>
</dbReference>
<dbReference type="Proteomes" id="UP001644719">
    <property type="component" value="Unassembled WGS sequence"/>
</dbReference>
<dbReference type="PANTHER" id="PTHR45661">
    <property type="entry name" value="SURFACE ANTIGEN"/>
    <property type="match status" value="1"/>
</dbReference>
<dbReference type="Gene3D" id="1.20.50.40">
    <property type="match status" value="1"/>
</dbReference>
<dbReference type="InterPro" id="IPR053139">
    <property type="entry name" value="Surface_bspA-like"/>
</dbReference>
<keyword evidence="5" id="KW-1185">Reference proteome</keyword>
<feature type="region of interest" description="Disordered" evidence="1">
    <location>
        <begin position="700"/>
        <end position="731"/>
    </location>
</feature>
<evidence type="ECO:0000313" key="5">
    <source>
        <dbReference type="Proteomes" id="UP001644719"/>
    </source>
</evidence>
<accession>A0ABX2HAK7</accession>
<evidence type="ECO:0000256" key="2">
    <source>
        <dbReference type="SAM" id="SignalP"/>
    </source>
</evidence>
<dbReference type="RefSeq" id="WP_173770048.1">
    <property type="nucleotide sequence ID" value="NZ_JAAIPU010000005.1"/>
</dbReference>
<dbReference type="Gene3D" id="2.60.40.1080">
    <property type="match status" value="2"/>
</dbReference>
<reference evidence="4 5" key="1">
    <citation type="journal article" date="2020" name="Cell Host Microbe">
        <title>Functional and Genomic Variation between Human-Derived Isolates of Lachnospiraceae Reveals Inter- and Intra-Species Diversity.</title>
        <authorList>
            <person name="Sorbara M.T."/>
            <person name="Littmann E.R."/>
            <person name="Fontana E."/>
            <person name="Moody T.U."/>
            <person name="Kohout C.E."/>
            <person name="Gjonbalaj M."/>
            <person name="Eaton V."/>
            <person name="Seok R."/>
            <person name="Leiner I.M."/>
            <person name="Pamer E.G."/>
        </authorList>
    </citation>
    <scope>NUCLEOTIDE SEQUENCE [LARGE SCALE GENOMIC DNA]</scope>
    <source>
        <strain evidence="4 5">MSK.17.74</strain>
    </source>
</reference>
<proteinExistence type="predicted"/>
<dbReference type="SMART" id="SM00635">
    <property type="entry name" value="BID_2"/>
    <property type="match status" value="2"/>
</dbReference>
<feature type="signal peptide" evidence="2">
    <location>
        <begin position="1"/>
        <end position="26"/>
    </location>
</feature>
<feature type="chain" id="PRO_5046325626" evidence="2">
    <location>
        <begin position="27"/>
        <end position="877"/>
    </location>
</feature>
<protein>
    <submittedName>
        <fullName evidence="4">Leucine-rich repeat protein</fullName>
    </submittedName>
</protein>
<dbReference type="Pfam" id="PF13306">
    <property type="entry name" value="LRR_5"/>
    <property type="match status" value="1"/>
</dbReference>
<evidence type="ECO:0000256" key="1">
    <source>
        <dbReference type="SAM" id="MobiDB-lite"/>
    </source>
</evidence>
<dbReference type="InterPro" id="IPR026906">
    <property type="entry name" value="LRR_5"/>
</dbReference>
<dbReference type="InterPro" id="IPR008964">
    <property type="entry name" value="Invasin/intimin_cell_adhesion"/>
</dbReference>
<dbReference type="SUPFAM" id="SSF52058">
    <property type="entry name" value="L domain-like"/>
    <property type="match status" value="1"/>
</dbReference>
<keyword evidence="2" id="KW-0732">Signal</keyword>
<organism evidence="4 5">
    <name type="scientific">Blautia faecis</name>
    <dbReference type="NCBI Taxonomy" id="871665"/>
    <lineage>
        <taxon>Bacteria</taxon>
        <taxon>Bacillati</taxon>
        <taxon>Bacillota</taxon>
        <taxon>Clostridia</taxon>
        <taxon>Lachnospirales</taxon>
        <taxon>Lachnospiraceae</taxon>
        <taxon>Blautia</taxon>
    </lineage>
</organism>